<sequence length="436" mass="49097">MNIWAWIGILGILITAPLPLLKKENRTKEEIRKVIVTLVIVLTIIIAVLFFNVNYLLAVVVGFIAMIVFDKKTYTKKRLLVYGSIILMLGIAAYSVFRDNPDYVLNHLKDNPQTTSFYLAENGVELITYQSDVVRPLASTVKMLIAVEYAMQVDAGLLDKDSTVSLDELTRYYLKGTDGNAHEEWLKSIASEKKVENNAVTLHDVAKGMISYSSNANTDYLIDVLGAAAINERAKSLGLTQHEEVYPIVSALLISEHLKSEATENKQLVKELEAMPIEKYRKLAKDLSEQMKKGTFKSEDYSFDLSLDLQRVWSDRLIGASANDYGKLLAVISNDQLPVKAVETARDLLEWPMQMNEGNHKRFVHLGAKGGSTAFIANDALYSENHNSDKIEMVILTDKLNLWQGMLIRNNLNSFESKLLGNKDYRLKVQKELSEL</sequence>
<dbReference type="GO" id="GO:0030655">
    <property type="term" value="P:beta-lactam antibiotic catabolic process"/>
    <property type="evidence" value="ECO:0007669"/>
    <property type="project" value="InterPro"/>
</dbReference>
<dbReference type="GO" id="GO:0008800">
    <property type="term" value="F:beta-lactamase activity"/>
    <property type="evidence" value="ECO:0007669"/>
    <property type="project" value="InterPro"/>
</dbReference>
<dbReference type="GO" id="GO:0046677">
    <property type="term" value="P:response to antibiotic"/>
    <property type="evidence" value="ECO:0007669"/>
    <property type="project" value="InterPro"/>
</dbReference>
<dbReference type="Pfam" id="PF13354">
    <property type="entry name" value="Beta-lactamase2"/>
    <property type="match status" value="1"/>
</dbReference>
<keyword evidence="1" id="KW-0472">Membrane</keyword>
<dbReference type="InterPro" id="IPR045155">
    <property type="entry name" value="Beta-lactam_cat"/>
</dbReference>
<reference evidence="4" key="1">
    <citation type="submission" date="2017-04" db="EMBL/GenBank/DDBJ databases">
        <authorList>
            <person name="Criscuolo A."/>
        </authorList>
    </citation>
    <scope>NUCLEOTIDE SEQUENCE [LARGE SCALE GENOMIC DNA]</scope>
</reference>
<dbReference type="Proteomes" id="UP000194439">
    <property type="component" value="Unassembled WGS sequence"/>
</dbReference>
<evidence type="ECO:0000256" key="1">
    <source>
        <dbReference type="SAM" id="Phobius"/>
    </source>
</evidence>
<organism evidence="3 4">
    <name type="scientific">Bacillus mobilis</name>
    <dbReference type="NCBI Taxonomy" id="2026190"/>
    <lineage>
        <taxon>Bacteria</taxon>
        <taxon>Bacillati</taxon>
        <taxon>Bacillota</taxon>
        <taxon>Bacilli</taxon>
        <taxon>Bacillales</taxon>
        <taxon>Bacillaceae</taxon>
        <taxon>Bacillus</taxon>
        <taxon>Bacillus cereus group</taxon>
    </lineage>
</organism>
<evidence type="ECO:0000313" key="3">
    <source>
        <dbReference type="EMBL" id="SME43362.1"/>
    </source>
</evidence>
<dbReference type="PANTHER" id="PTHR35333">
    <property type="entry name" value="BETA-LACTAMASE"/>
    <property type="match status" value="1"/>
</dbReference>
<protein>
    <recommendedName>
        <fullName evidence="2">Beta-lactamase class A catalytic domain-containing protein</fullName>
    </recommendedName>
</protein>
<keyword evidence="1" id="KW-1133">Transmembrane helix</keyword>
<name>A0A1Y6AKI6_9BACI</name>
<dbReference type="RefSeq" id="WP_088029675.1">
    <property type="nucleotide sequence ID" value="NZ_FWZD01000071.1"/>
</dbReference>
<dbReference type="InterPro" id="IPR000871">
    <property type="entry name" value="Beta-lactam_class-A"/>
</dbReference>
<feature type="domain" description="Beta-lactamase class A catalytic" evidence="2">
    <location>
        <begin position="125"/>
        <end position="243"/>
    </location>
</feature>
<evidence type="ECO:0000259" key="2">
    <source>
        <dbReference type="Pfam" id="PF13354"/>
    </source>
</evidence>
<feature type="transmembrane region" description="Helical" evidence="1">
    <location>
        <begin position="79"/>
        <end position="97"/>
    </location>
</feature>
<dbReference type="EMBL" id="FWZD01000071">
    <property type="protein sequence ID" value="SME43362.1"/>
    <property type="molecule type" value="Genomic_DNA"/>
</dbReference>
<dbReference type="PANTHER" id="PTHR35333:SF3">
    <property type="entry name" value="BETA-LACTAMASE-TYPE TRANSPEPTIDASE FOLD CONTAINING PROTEIN"/>
    <property type="match status" value="1"/>
</dbReference>
<dbReference type="AlphaFoldDB" id="A0A1Y6AKI6"/>
<dbReference type="SUPFAM" id="SSF56601">
    <property type="entry name" value="beta-lactamase/transpeptidase-like"/>
    <property type="match status" value="1"/>
</dbReference>
<feature type="transmembrane region" description="Helical" evidence="1">
    <location>
        <begin position="6"/>
        <end position="22"/>
    </location>
</feature>
<accession>A0A1Y6AKI6</accession>
<evidence type="ECO:0000313" key="4">
    <source>
        <dbReference type="Proteomes" id="UP000194439"/>
    </source>
</evidence>
<gene>
    <name evidence="3" type="ORF">BACERE00185_04851</name>
</gene>
<keyword evidence="1" id="KW-0812">Transmembrane</keyword>
<feature type="transmembrane region" description="Helical" evidence="1">
    <location>
        <begin position="34"/>
        <end position="67"/>
    </location>
</feature>
<dbReference type="InterPro" id="IPR012338">
    <property type="entry name" value="Beta-lactam/transpept-like"/>
</dbReference>
<dbReference type="Gene3D" id="3.40.710.10">
    <property type="entry name" value="DD-peptidase/beta-lactamase superfamily"/>
    <property type="match status" value="1"/>
</dbReference>
<proteinExistence type="predicted"/>